<feature type="modified residue" description="4-aspartylphosphate" evidence="3">
    <location>
        <position position="57"/>
    </location>
</feature>
<dbReference type="PRINTS" id="PR00038">
    <property type="entry name" value="HTHLUXR"/>
</dbReference>
<gene>
    <name evidence="6" type="ORF">OEG82_23600</name>
</gene>
<evidence type="ECO:0000256" key="2">
    <source>
        <dbReference type="ARBA" id="ARBA00023125"/>
    </source>
</evidence>
<dbReference type="CDD" id="cd17535">
    <property type="entry name" value="REC_NarL-like"/>
    <property type="match status" value="1"/>
</dbReference>
<dbReference type="InterPro" id="IPR000792">
    <property type="entry name" value="Tscrpt_reg_LuxR_C"/>
</dbReference>
<evidence type="ECO:0000313" key="6">
    <source>
        <dbReference type="EMBL" id="MCY0096970.1"/>
    </source>
</evidence>
<evidence type="ECO:0000313" key="7">
    <source>
        <dbReference type="Proteomes" id="UP001081283"/>
    </source>
</evidence>
<dbReference type="PROSITE" id="PS50043">
    <property type="entry name" value="HTH_LUXR_2"/>
    <property type="match status" value="1"/>
</dbReference>
<dbReference type="PROSITE" id="PS00622">
    <property type="entry name" value="HTH_LUXR_1"/>
    <property type="match status" value="1"/>
</dbReference>
<evidence type="ECO:0000259" key="5">
    <source>
        <dbReference type="PROSITE" id="PS50110"/>
    </source>
</evidence>
<dbReference type="Proteomes" id="UP001081283">
    <property type="component" value="Unassembled WGS sequence"/>
</dbReference>
<dbReference type="InterPro" id="IPR011006">
    <property type="entry name" value="CheY-like_superfamily"/>
</dbReference>
<organism evidence="6 7">
    <name type="scientific">Hoeflea ulvae</name>
    <dbReference type="NCBI Taxonomy" id="2983764"/>
    <lineage>
        <taxon>Bacteria</taxon>
        <taxon>Pseudomonadati</taxon>
        <taxon>Pseudomonadota</taxon>
        <taxon>Alphaproteobacteria</taxon>
        <taxon>Hyphomicrobiales</taxon>
        <taxon>Rhizobiaceae</taxon>
        <taxon>Hoeflea</taxon>
    </lineage>
</organism>
<feature type="domain" description="Response regulatory" evidence="5">
    <location>
        <begin position="6"/>
        <end position="121"/>
    </location>
</feature>
<reference evidence="6" key="1">
    <citation type="submission" date="2022-10" db="EMBL/GenBank/DDBJ databases">
        <title>Hoeflea sp. J2-29, isolated from marine algae.</title>
        <authorList>
            <person name="Kristyanto S."/>
            <person name="Kim J.M."/>
            <person name="Jeon C.O."/>
        </authorList>
    </citation>
    <scope>NUCLEOTIDE SEQUENCE</scope>
    <source>
        <strain evidence="6">J2-29</strain>
    </source>
</reference>
<feature type="domain" description="HTH luxR-type" evidence="4">
    <location>
        <begin position="144"/>
        <end position="209"/>
    </location>
</feature>
<keyword evidence="2" id="KW-0238">DNA-binding</keyword>
<dbReference type="SMART" id="SM00448">
    <property type="entry name" value="REC"/>
    <property type="match status" value="1"/>
</dbReference>
<dbReference type="InterPro" id="IPR001789">
    <property type="entry name" value="Sig_transdc_resp-reg_receiver"/>
</dbReference>
<accession>A0ABT3YM46</accession>
<dbReference type="EMBL" id="JAOVZQ010000002">
    <property type="protein sequence ID" value="MCY0096970.1"/>
    <property type="molecule type" value="Genomic_DNA"/>
</dbReference>
<protein>
    <submittedName>
        <fullName evidence="6">Response regulator transcription factor</fullName>
    </submittedName>
</protein>
<dbReference type="RefSeq" id="WP_267615067.1">
    <property type="nucleotide sequence ID" value="NZ_JAOVZQ010000002.1"/>
</dbReference>
<dbReference type="PROSITE" id="PS50110">
    <property type="entry name" value="RESPONSE_REGULATORY"/>
    <property type="match status" value="1"/>
</dbReference>
<dbReference type="InterPro" id="IPR058245">
    <property type="entry name" value="NreC/VraR/RcsB-like_REC"/>
</dbReference>
<dbReference type="SMART" id="SM00421">
    <property type="entry name" value="HTH_LUXR"/>
    <property type="match status" value="1"/>
</dbReference>
<keyword evidence="1 3" id="KW-0597">Phosphoprotein</keyword>
<dbReference type="PANTHER" id="PTHR43214">
    <property type="entry name" value="TWO-COMPONENT RESPONSE REGULATOR"/>
    <property type="match status" value="1"/>
</dbReference>
<dbReference type="SUPFAM" id="SSF46894">
    <property type="entry name" value="C-terminal effector domain of the bipartite response regulators"/>
    <property type="match status" value="1"/>
</dbReference>
<evidence type="ECO:0000259" key="4">
    <source>
        <dbReference type="PROSITE" id="PS50043"/>
    </source>
</evidence>
<dbReference type="InterPro" id="IPR039420">
    <property type="entry name" value="WalR-like"/>
</dbReference>
<dbReference type="Gene3D" id="3.40.50.2300">
    <property type="match status" value="1"/>
</dbReference>
<evidence type="ECO:0000256" key="3">
    <source>
        <dbReference type="PROSITE-ProRule" id="PRU00169"/>
    </source>
</evidence>
<dbReference type="SUPFAM" id="SSF52172">
    <property type="entry name" value="CheY-like"/>
    <property type="match status" value="1"/>
</dbReference>
<dbReference type="Pfam" id="PF00072">
    <property type="entry name" value="Response_reg"/>
    <property type="match status" value="1"/>
</dbReference>
<dbReference type="CDD" id="cd06170">
    <property type="entry name" value="LuxR_C_like"/>
    <property type="match status" value="1"/>
</dbReference>
<dbReference type="Pfam" id="PF00196">
    <property type="entry name" value="GerE"/>
    <property type="match status" value="1"/>
</dbReference>
<name>A0ABT3YM46_9HYPH</name>
<proteinExistence type="predicted"/>
<dbReference type="InterPro" id="IPR016032">
    <property type="entry name" value="Sig_transdc_resp-reg_C-effctor"/>
</dbReference>
<comment type="caution">
    <text evidence="6">The sequence shown here is derived from an EMBL/GenBank/DDBJ whole genome shotgun (WGS) entry which is preliminary data.</text>
</comment>
<evidence type="ECO:0000256" key="1">
    <source>
        <dbReference type="ARBA" id="ARBA00022553"/>
    </source>
</evidence>
<sequence length="213" mass="23131">MQSRITVLIVDDHPMFRNGVVQSLRLDRNIEVVGECSDGNEAIGLAASLRPDIILLDISMPGNGIDAAARIAELDHAPKVIMLTVSEQDDDVIRALDAGAVGYVLKGVSASELISVLRCVAAGDSFVSPNLTLRILNHARKTSEPSLASLLSDRELRIAKLIGKGLSNREIADQLTVKEKTITFHMTNIMKKLNVRNRVETALLVRKAMDRAG</sequence>
<keyword evidence="7" id="KW-1185">Reference proteome</keyword>